<dbReference type="EMBL" id="CYZX01000007">
    <property type="protein sequence ID" value="CUO28143.1"/>
    <property type="molecule type" value="Genomic_DNA"/>
</dbReference>
<keyword evidence="2" id="KW-1133">Transmembrane helix</keyword>
<dbReference type="PANTHER" id="PTHR12558:SF13">
    <property type="entry name" value="CELL DIVISION CYCLE PROTEIN 27 HOMOLOG"/>
    <property type="match status" value="1"/>
</dbReference>
<feature type="transmembrane region" description="Helical" evidence="2">
    <location>
        <begin position="20"/>
        <end position="41"/>
    </location>
</feature>
<accession>A0A174DRP2</accession>
<evidence type="ECO:0000313" key="3">
    <source>
        <dbReference type="EMBL" id="CUO28143.1"/>
    </source>
</evidence>
<dbReference type="PANTHER" id="PTHR12558">
    <property type="entry name" value="CELL DIVISION CYCLE 16,23,27"/>
    <property type="match status" value="1"/>
</dbReference>
<dbReference type="AlphaFoldDB" id="A0A174DRP2"/>
<reference evidence="3 4" key="1">
    <citation type="submission" date="2015-09" db="EMBL/GenBank/DDBJ databases">
        <authorList>
            <consortium name="Pathogen Informatics"/>
        </authorList>
    </citation>
    <scope>NUCLEOTIDE SEQUENCE [LARGE SCALE GENOMIC DNA]</scope>
    <source>
        <strain evidence="3 4">2789STDY5834856</strain>
    </source>
</reference>
<protein>
    <submittedName>
        <fullName evidence="3">Tetratricopeptide TPR_2 repeat-containing protein</fullName>
    </submittedName>
</protein>
<organism evidence="3 4">
    <name type="scientific">Clostridium disporicum</name>
    <dbReference type="NCBI Taxonomy" id="84024"/>
    <lineage>
        <taxon>Bacteria</taxon>
        <taxon>Bacillati</taxon>
        <taxon>Bacillota</taxon>
        <taxon>Clostridia</taxon>
        <taxon>Eubacteriales</taxon>
        <taxon>Clostridiaceae</taxon>
        <taxon>Clostridium</taxon>
    </lineage>
</organism>
<dbReference type="Pfam" id="PF13181">
    <property type="entry name" value="TPR_8"/>
    <property type="match status" value="1"/>
</dbReference>
<dbReference type="SUPFAM" id="SSF81901">
    <property type="entry name" value="HCP-like"/>
    <property type="match status" value="1"/>
</dbReference>
<keyword evidence="2" id="KW-0472">Membrane</keyword>
<dbReference type="PROSITE" id="PS50293">
    <property type="entry name" value="TPR_REGION"/>
    <property type="match status" value="2"/>
</dbReference>
<dbReference type="InterPro" id="IPR011990">
    <property type="entry name" value="TPR-like_helical_dom_sf"/>
</dbReference>
<dbReference type="RefSeq" id="WP_055264819.1">
    <property type="nucleotide sequence ID" value="NZ_CABIXQ010000007.1"/>
</dbReference>
<evidence type="ECO:0000313" key="4">
    <source>
        <dbReference type="Proteomes" id="UP000095594"/>
    </source>
</evidence>
<feature type="repeat" description="TPR" evidence="1">
    <location>
        <begin position="428"/>
        <end position="461"/>
    </location>
</feature>
<evidence type="ECO:0000256" key="2">
    <source>
        <dbReference type="SAM" id="Phobius"/>
    </source>
</evidence>
<keyword evidence="2" id="KW-0812">Transmembrane</keyword>
<dbReference type="Pfam" id="PF12895">
    <property type="entry name" value="ANAPC3"/>
    <property type="match status" value="1"/>
</dbReference>
<sequence>MKKLSEIYKRLNKNEWFEPVFVIGMSLTVTLGIVIGVHSIFGQADVTIADNTAEEYFYEGKYDEAIDEFGNLQKDEEWPIWKVKQAEVYSIKGDYDKSNSLLKEAVIIRNKLIQKDSSKYLDKDNEFINEVVFTFFMNKEYDQAVSLGEDYIINNEEYKPLMRTMLAVYMSLGEEENAKDIVKEYNMDKDSAYDMSVYANMQMVTGDIKGAIKTLKDAFEVDNDEINILDVLNQLANYDRDEVLNSINELVDNDEVYNLFLAKIYSMDETEYDEAIDILDSLDESLKDNLVYAVLKAQLLSNKGNEKEATDIINSIINNKENGYAKYYIEAMEYLKQGEYDKAIESCKKSILENNDYADNYGILLPEILIAKNDIDSIESYFRKAILKEPFNISMIINIGNYYYNNLKQYDKASQYYELASKLKPNDSNIYYLLGNVEVNKEKYEVAIEYFEKAISLESENGKYFRALGTAYYNLGDYEEALNNIREAYSLDENDVLALNNAGCYYMMVEKDVWRGFSNIEAAYEEMPESIDENIKKKIIDNYNKAKTIFDKYIEDEDMDINMPIFELFY</sequence>
<feature type="repeat" description="TPR" evidence="1">
    <location>
        <begin position="462"/>
        <end position="495"/>
    </location>
</feature>
<dbReference type="SMART" id="SM00028">
    <property type="entry name" value="TPR"/>
    <property type="match status" value="4"/>
</dbReference>
<dbReference type="Proteomes" id="UP000095594">
    <property type="component" value="Unassembled WGS sequence"/>
</dbReference>
<keyword evidence="1" id="KW-0802">TPR repeat</keyword>
<dbReference type="Gene3D" id="1.25.40.10">
    <property type="entry name" value="Tetratricopeptide repeat domain"/>
    <property type="match status" value="2"/>
</dbReference>
<gene>
    <name evidence="3" type="primary">yrrB_3</name>
    <name evidence="3" type="ORF">ERS852471_01268</name>
</gene>
<name>A0A174DRP2_9CLOT</name>
<evidence type="ECO:0000256" key="1">
    <source>
        <dbReference type="PROSITE-ProRule" id="PRU00339"/>
    </source>
</evidence>
<proteinExistence type="predicted"/>
<dbReference type="PROSITE" id="PS50005">
    <property type="entry name" value="TPR"/>
    <property type="match status" value="2"/>
</dbReference>
<dbReference type="SUPFAM" id="SSF48452">
    <property type="entry name" value="TPR-like"/>
    <property type="match status" value="1"/>
</dbReference>
<dbReference type="InterPro" id="IPR019734">
    <property type="entry name" value="TPR_rpt"/>
</dbReference>